<name>A0A9X1WEC4_9VIBR</name>
<protein>
    <submittedName>
        <fullName evidence="1">Uncharacterized protein</fullName>
    </submittedName>
</protein>
<comment type="caution">
    <text evidence="1">The sequence shown here is derived from an EMBL/GenBank/DDBJ whole genome shotgun (WGS) entry which is preliminary data.</text>
</comment>
<dbReference type="Proteomes" id="UP001139488">
    <property type="component" value="Unassembled WGS sequence"/>
</dbReference>
<evidence type="ECO:0000313" key="2">
    <source>
        <dbReference type="Proteomes" id="UP001139488"/>
    </source>
</evidence>
<evidence type="ECO:0000313" key="1">
    <source>
        <dbReference type="EMBL" id="MCJ2378516.1"/>
    </source>
</evidence>
<proteinExistence type="predicted"/>
<keyword evidence="2" id="KW-1185">Reference proteome</keyword>
<sequence>MTMISAKQFAHWLKDRFSSQESGVVLTREDITHLSGRQTVALSYINDIHYELMQYNIAFVTDASRDKFFLIPIGGAEDWRATLEHQYERELYCNVFPMDKSG</sequence>
<reference evidence="1" key="1">
    <citation type="submission" date="2021-11" db="EMBL/GenBank/DDBJ databases">
        <title>Vibrio ZSDE26 sp. nov. and Vibrio ZSDZ34 sp. nov., isolated from coastal seawater in Qingdao.</title>
        <authorList>
            <person name="Zhang P."/>
        </authorList>
    </citation>
    <scope>NUCLEOTIDE SEQUENCE</scope>
    <source>
        <strain evidence="1">ZSDZ34</strain>
    </source>
</reference>
<dbReference type="RefSeq" id="WP_244358878.1">
    <property type="nucleotide sequence ID" value="NZ_JAJNNZ010000018.1"/>
</dbReference>
<accession>A0A9X1WEC4</accession>
<dbReference type="EMBL" id="JAJNNZ010000018">
    <property type="protein sequence ID" value="MCJ2378516.1"/>
    <property type="molecule type" value="Genomic_DNA"/>
</dbReference>
<dbReference type="AlphaFoldDB" id="A0A9X1WEC4"/>
<gene>
    <name evidence="1" type="ORF">LNL84_17010</name>
</gene>
<organism evidence="1 2">
    <name type="scientific">Vibrio gelatinilyticus</name>
    <dbReference type="NCBI Taxonomy" id="2893468"/>
    <lineage>
        <taxon>Bacteria</taxon>
        <taxon>Pseudomonadati</taxon>
        <taxon>Pseudomonadota</taxon>
        <taxon>Gammaproteobacteria</taxon>
        <taxon>Vibrionales</taxon>
        <taxon>Vibrionaceae</taxon>
        <taxon>Vibrio</taxon>
    </lineage>
</organism>